<name>A0ABV8ZXK1_9NEIS</name>
<keyword evidence="2" id="KW-1185">Reference proteome</keyword>
<dbReference type="Proteomes" id="UP001595999">
    <property type="component" value="Unassembled WGS sequence"/>
</dbReference>
<evidence type="ECO:0000313" key="1">
    <source>
        <dbReference type="EMBL" id="MFC4492419.1"/>
    </source>
</evidence>
<accession>A0ABV8ZXK1</accession>
<organism evidence="1 2">
    <name type="scientific">Chromobacterium aquaticum</name>
    <dbReference type="NCBI Taxonomy" id="467180"/>
    <lineage>
        <taxon>Bacteria</taxon>
        <taxon>Pseudomonadati</taxon>
        <taxon>Pseudomonadota</taxon>
        <taxon>Betaproteobacteria</taxon>
        <taxon>Neisseriales</taxon>
        <taxon>Chromobacteriaceae</taxon>
        <taxon>Chromobacterium</taxon>
    </lineage>
</organism>
<comment type="caution">
    <text evidence="1">The sequence shown here is derived from an EMBL/GenBank/DDBJ whole genome shotgun (WGS) entry which is preliminary data.</text>
</comment>
<protein>
    <submittedName>
        <fullName evidence="1">Uncharacterized protein</fullName>
    </submittedName>
</protein>
<evidence type="ECO:0000313" key="2">
    <source>
        <dbReference type="Proteomes" id="UP001595999"/>
    </source>
</evidence>
<dbReference type="EMBL" id="JBHSEK010000028">
    <property type="protein sequence ID" value="MFC4492419.1"/>
    <property type="molecule type" value="Genomic_DNA"/>
</dbReference>
<sequence>MVHFMYFNQLPTKDRDAIKSALMGKGLDPDDFAFAISLPRSWTENLKHEEIRVFQLSTDKSLHLSALPVAWTEAFKEALASGYFD</sequence>
<reference evidence="2" key="1">
    <citation type="journal article" date="2019" name="Int. J. Syst. Evol. Microbiol.">
        <title>The Global Catalogue of Microorganisms (GCM) 10K type strain sequencing project: providing services to taxonomists for standard genome sequencing and annotation.</title>
        <authorList>
            <consortium name="The Broad Institute Genomics Platform"/>
            <consortium name="The Broad Institute Genome Sequencing Center for Infectious Disease"/>
            <person name="Wu L."/>
            <person name="Ma J."/>
        </authorList>
    </citation>
    <scope>NUCLEOTIDE SEQUENCE [LARGE SCALE GENOMIC DNA]</scope>
    <source>
        <strain evidence="2">CGMCC 4.7608</strain>
    </source>
</reference>
<dbReference type="RefSeq" id="WP_048411713.1">
    <property type="nucleotide sequence ID" value="NZ_JAJOHW010000119.1"/>
</dbReference>
<gene>
    <name evidence="1" type="ORF">ACFO0R_22645</name>
</gene>
<proteinExistence type="predicted"/>